<organism evidence="3 4">
    <name type="scientific">Nocardia puris</name>
    <dbReference type="NCBI Taxonomy" id="208602"/>
    <lineage>
        <taxon>Bacteria</taxon>
        <taxon>Bacillati</taxon>
        <taxon>Actinomycetota</taxon>
        <taxon>Actinomycetes</taxon>
        <taxon>Mycobacteriales</taxon>
        <taxon>Nocardiaceae</taxon>
        <taxon>Nocardia</taxon>
    </lineage>
</organism>
<feature type="chain" id="PRO_5039585949" evidence="2">
    <location>
        <begin position="22"/>
        <end position="196"/>
    </location>
</feature>
<dbReference type="PROSITE" id="PS51257">
    <property type="entry name" value="PROKAR_LIPOPROTEIN"/>
    <property type="match status" value="1"/>
</dbReference>
<evidence type="ECO:0000313" key="3">
    <source>
        <dbReference type="EMBL" id="RBO96015.1"/>
    </source>
</evidence>
<reference evidence="3 4" key="1">
    <citation type="submission" date="2018-06" db="EMBL/GenBank/DDBJ databases">
        <title>Genomic Encyclopedia of Type Strains, Phase IV (KMG-IV): sequencing the most valuable type-strain genomes for metagenomic binning, comparative biology and taxonomic classification.</title>
        <authorList>
            <person name="Goeker M."/>
        </authorList>
    </citation>
    <scope>NUCLEOTIDE SEQUENCE [LARGE SCALE GENOMIC DNA]</scope>
    <source>
        <strain evidence="3 4">DSM 44599</strain>
    </source>
</reference>
<evidence type="ECO:0000256" key="1">
    <source>
        <dbReference type="SAM" id="MobiDB-lite"/>
    </source>
</evidence>
<protein>
    <submittedName>
        <fullName evidence="3">Uncharacterized protein</fullName>
    </submittedName>
</protein>
<comment type="caution">
    <text evidence="3">The sequence shown here is derived from an EMBL/GenBank/DDBJ whole genome shotgun (WGS) entry which is preliminary data.</text>
</comment>
<dbReference type="Proteomes" id="UP000252586">
    <property type="component" value="Unassembled WGS sequence"/>
</dbReference>
<keyword evidence="2" id="KW-0732">Signal</keyword>
<sequence length="196" mass="19464">MKRPALLAAAAAIAMALTACGGEDAADAGASASSTVSASTTAPASATPTPAEQAPAPAGDTPAPAGNPPAPAPGNPAPAPAPGNPAPAPAPENPAPAPSTAPPQSAPCDVVTREYLITTLRMTGSPDVHMADLQDARCSGNFATAMTYPEGVLHPEMYLFKYTEEGWRLLEIGLGMDCVNRLGVPRADGVAIGCAN</sequence>
<feature type="signal peptide" evidence="2">
    <location>
        <begin position="1"/>
        <end position="21"/>
    </location>
</feature>
<feature type="region of interest" description="Disordered" evidence="1">
    <location>
        <begin position="23"/>
        <end position="108"/>
    </location>
</feature>
<dbReference type="EMBL" id="QNRE01000001">
    <property type="protein sequence ID" value="RBO96015.1"/>
    <property type="molecule type" value="Genomic_DNA"/>
</dbReference>
<dbReference type="OrthoDB" id="4558068at2"/>
<accession>A0A366E1L2</accession>
<dbReference type="RefSeq" id="WP_147265708.1">
    <property type="nucleotide sequence ID" value="NZ_CP107943.1"/>
</dbReference>
<gene>
    <name evidence="3" type="ORF">DFR74_10126</name>
</gene>
<feature type="compositionally biased region" description="Low complexity" evidence="1">
    <location>
        <begin position="27"/>
        <end position="64"/>
    </location>
</feature>
<keyword evidence="4" id="KW-1185">Reference proteome</keyword>
<dbReference type="AlphaFoldDB" id="A0A366E1L2"/>
<name>A0A366E1L2_9NOCA</name>
<proteinExistence type="predicted"/>
<evidence type="ECO:0000256" key="2">
    <source>
        <dbReference type="SAM" id="SignalP"/>
    </source>
</evidence>
<feature type="compositionally biased region" description="Pro residues" evidence="1">
    <location>
        <begin position="65"/>
        <end position="105"/>
    </location>
</feature>
<evidence type="ECO:0000313" key="4">
    <source>
        <dbReference type="Proteomes" id="UP000252586"/>
    </source>
</evidence>